<evidence type="ECO:0000256" key="5">
    <source>
        <dbReference type="ARBA" id="ARBA00023237"/>
    </source>
</evidence>
<accession>A0A4Y8ZM98</accession>
<organism evidence="7 8">
    <name type="scientific">Sphingomonas parva</name>
    <dbReference type="NCBI Taxonomy" id="2555898"/>
    <lineage>
        <taxon>Bacteria</taxon>
        <taxon>Pseudomonadati</taxon>
        <taxon>Pseudomonadota</taxon>
        <taxon>Alphaproteobacteria</taxon>
        <taxon>Sphingomonadales</taxon>
        <taxon>Sphingomonadaceae</taxon>
        <taxon>Sphingomonas</taxon>
    </lineage>
</organism>
<keyword evidence="3" id="KW-0732">Signal</keyword>
<evidence type="ECO:0000256" key="3">
    <source>
        <dbReference type="ARBA" id="ARBA00022729"/>
    </source>
</evidence>
<comment type="similarity">
    <text evidence="2">Belongs to the MipA/OmpV family.</text>
</comment>
<protein>
    <submittedName>
        <fullName evidence="7">MipA/OmpV family protein</fullName>
    </submittedName>
</protein>
<keyword evidence="4" id="KW-0472">Membrane</keyword>
<comment type="caution">
    <text evidence="7">The sequence shown here is derived from an EMBL/GenBank/DDBJ whole genome shotgun (WGS) entry which is preliminary data.</text>
</comment>
<keyword evidence="8" id="KW-1185">Reference proteome</keyword>
<feature type="region of interest" description="Disordered" evidence="6">
    <location>
        <begin position="1"/>
        <end position="24"/>
    </location>
</feature>
<comment type="subcellular location">
    <subcellularLocation>
        <location evidence="1">Cell outer membrane</location>
    </subcellularLocation>
</comment>
<feature type="compositionally biased region" description="Basic and acidic residues" evidence="6">
    <location>
        <begin position="12"/>
        <end position="21"/>
    </location>
</feature>
<reference evidence="7 8" key="1">
    <citation type="submission" date="2019-03" db="EMBL/GenBank/DDBJ databases">
        <title>Genome sequence of Sphingomonas sp. 17J27-24.</title>
        <authorList>
            <person name="Kim M."/>
            <person name="Maeng S."/>
            <person name="Sathiyaraj S."/>
        </authorList>
    </citation>
    <scope>NUCLEOTIDE SEQUENCE [LARGE SCALE GENOMIC DNA]</scope>
    <source>
        <strain evidence="7 8">17J27-24</strain>
    </source>
</reference>
<dbReference type="PANTHER" id="PTHR38776:SF1">
    <property type="entry name" value="MLTA-INTERACTING PROTEIN-RELATED"/>
    <property type="match status" value="1"/>
</dbReference>
<keyword evidence="5" id="KW-0998">Cell outer membrane</keyword>
<dbReference type="GO" id="GO:0009279">
    <property type="term" value="C:cell outer membrane"/>
    <property type="evidence" value="ECO:0007669"/>
    <property type="project" value="UniProtKB-SubCell"/>
</dbReference>
<dbReference type="OrthoDB" id="5462484at2"/>
<evidence type="ECO:0000313" key="8">
    <source>
        <dbReference type="Proteomes" id="UP000298213"/>
    </source>
</evidence>
<evidence type="ECO:0000256" key="4">
    <source>
        <dbReference type="ARBA" id="ARBA00023136"/>
    </source>
</evidence>
<dbReference type="AlphaFoldDB" id="A0A4Y8ZM98"/>
<evidence type="ECO:0000313" key="7">
    <source>
        <dbReference type="EMBL" id="TFI57120.1"/>
    </source>
</evidence>
<sequence>MSATATAGAPGADERQNERRRSSVTIGAGAAYVPTYEGSDDHRIVPAAAARGNVGGVEFFTRGLQLYVDVIPDRSEDGIELSLGPVVGVRRNRTGGSLKDDQVEALGKLKTAIEVGGFVGVSKTGVVTSNYDTLSARIAYVKDVGNAHESHVITPSINYATPLSPATLVGIGASLDLVGDGYADYYFSVPHSGAVASGLSPFSAEGGAKNWSLSIYAAQSLTGDLRRGAALFVGGSYSRLRGDFRRSPVVSEAGDAKQFLLAAGLGYTF</sequence>
<evidence type="ECO:0000256" key="2">
    <source>
        <dbReference type="ARBA" id="ARBA00005722"/>
    </source>
</evidence>
<dbReference type="Proteomes" id="UP000298213">
    <property type="component" value="Unassembled WGS sequence"/>
</dbReference>
<dbReference type="RefSeq" id="WP_135088974.1">
    <property type="nucleotide sequence ID" value="NZ_SPDV01000037.1"/>
</dbReference>
<evidence type="ECO:0000256" key="6">
    <source>
        <dbReference type="SAM" id="MobiDB-lite"/>
    </source>
</evidence>
<dbReference type="EMBL" id="SPDV01000037">
    <property type="protein sequence ID" value="TFI57120.1"/>
    <property type="molecule type" value="Genomic_DNA"/>
</dbReference>
<name>A0A4Y8ZM98_9SPHN</name>
<gene>
    <name evidence="7" type="ORF">E2493_16555</name>
</gene>
<dbReference type="Pfam" id="PF06629">
    <property type="entry name" value="MipA"/>
    <property type="match status" value="1"/>
</dbReference>
<dbReference type="InterPro" id="IPR010583">
    <property type="entry name" value="MipA"/>
</dbReference>
<evidence type="ECO:0000256" key="1">
    <source>
        <dbReference type="ARBA" id="ARBA00004442"/>
    </source>
</evidence>
<dbReference type="PANTHER" id="PTHR38776">
    <property type="entry name" value="MLTA-INTERACTING PROTEIN-RELATED"/>
    <property type="match status" value="1"/>
</dbReference>
<proteinExistence type="inferred from homology"/>